<accession>A0A5C8P0X3</accession>
<dbReference type="RefSeq" id="WP_147703518.1">
    <property type="nucleotide sequence ID" value="NZ_VDUY01000002.1"/>
</dbReference>
<dbReference type="AlphaFoldDB" id="A0A5C8P0X3"/>
<organism evidence="1 2">
    <name type="scientific">Zeimonas arvi</name>
    <dbReference type="NCBI Taxonomy" id="2498847"/>
    <lineage>
        <taxon>Bacteria</taxon>
        <taxon>Pseudomonadati</taxon>
        <taxon>Pseudomonadota</taxon>
        <taxon>Betaproteobacteria</taxon>
        <taxon>Burkholderiales</taxon>
        <taxon>Burkholderiaceae</taxon>
        <taxon>Zeimonas</taxon>
    </lineage>
</organism>
<sequence length="72" mass="8119">MEEAHPGARERRIAEIGRRANVLRRAGFYNEAEVRWLAEYVRGESALLVEVELLLTDAERRVEAKQLAAAAA</sequence>
<name>A0A5C8P0X3_9BURK</name>
<dbReference type="Proteomes" id="UP000321548">
    <property type="component" value="Unassembled WGS sequence"/>
</dbReference>
<keyword evidence="2" id="KW-1185">Reference proteome</keyword>
<dbReference type="EMBL" id="VDUY01000002">
    <property type="protein sequence ID" value="TXL67270.1"/>
    <property type="molecule type" value="Genomic_DNA"/>
</dbReference>
<gene>
    <name evidence="1" type="ORF">FHP08_06585</name>
</gene>
<protein>
    <submittedName>
        <fullName evidence="1">Uncharacterized protein</fullName>
    </submittedName>
</protein>
<reference evidence="1 2" key="1">
    <citation type="submission" date="2019-06" db="EMBL/GenBank/DDBJ databases">
        <title>Quisquiliibacterium sp. nov., isolated from a maize field.</title>
        <authorList>
            <person name="Lin S.-Y."/>
            <person name="Tsai C.-F."/>
            <person name="Young C.-C."/>
        </authorList>
    </citation>
    <scope>NUCLEOTIDE SEQUENCE [LARGE SCALE GENOMIC DNA]</scope>
    <source>
        <strain evidence="1 2">CC-CFT501</strain>
    </source>
</reference>
<proteinExistence type="predicted"/>
<evidence type="ECO:0000313" key="2">
    <source>
        <dbReference type="Proteomes" id="UP000321548"/>
    </source>
</evidence>
<evidence type="ECO:0000313" key="1">
    <source>
        <dbReference type="EMBL" id="TXL67270.1"/>
    </source>
</evidence>
<comment type="caution">
    <text evidence="1">The sequence shown here is derived from an EMBL/GenBank/DDBJ whole genome shotgun (WGS) entry which is preliminary data.</text>
</comment>